<dbReference type="PANTHER" id="PTHR11058:SF9">
    <property type="entry name" value="NADH-UBIQUINONE OXIDOREDUCTASE CHAIN 3"/>
    <property type="match status" value="1"/>
</dbReference>
<reference evidence="14" key="1">
    <citation type="submission" date="2016-02" db="EMBL/GenBank/DDBJ databases">
        <title>Complete mitochondrial genome of Muricea crassa and Muricea purpurea (Anthozoa: Octocorallia) from the eastern tropical Pacific.</title>
        <authorList>
            <person name="Poliseno A."/>
            <person name="Breedy O."/>
            <person name="Eitel M."/>
            <person name="Woerheide G."/>
            <person name="Guzman H.M."/>
            <person name="Krebs S."/>
            <person name="Blum H."/>
            <person name="Vargas S."/>
        </authorList>
    </citation>
    <scope>NUCLEOTIDE SEQUENCE</scope>
</reference>
<evidence type="ECO:0000256" key="4">
    <source>
        <dbReference type="ARBA" id="ARBA00021007"/>
    </source>
</evidence>
<evidence type="ECO:0000256" key="10">
    <source>
        <dbReference type="ARBA" id="ARBA00023075"/>
    </source>
</evidence>
<dbReference type="InterPro" id="IPR000440">
    <property type="entry name" value="NADH_UbQ/plastoQ_OxRdtase_su3"/>
</dbReference>
<dbReference type="EMBL" id="LT174653">
    <property type="protein sequence ID" value="CZQ36398.1"/>
    <property type="molecule type" value="Genomic_DNA"/>
</dbReference>
<keyword evidence="13 14" id="KW-0496">Mitochondrion</keyword>
<organism evidence="14">
    <name type="scientific">Muricea purpurea</name>
    <name type="common">Pacific gorgonian</name>
    <dbReference type="NCBI Taxonomy" id="722757"/>
    <lineage>
        <taxon>Eukaryota</taxon>
        <taxon>Metazoa</taxon>
        <taxon>Cnidaria</taxon>
        <taxon>Anthozoa</taxon>
        <taxon>Octocorallia</taxon>
        <taxon>Malacalcyonacea</taxon>
        <taxon>Plexauridae</taxon>
        <taxon>Muricea</taxon>
    </lineage>
</organism>
<dbReference type="GO" id="GO:0016651">
    <property type="term" value="F:oxidoreductase activity, acting on NAD(P)H"/>
    <property type="evidence" value="ECO:0007669"/>
    <property type="project" value="InterPro"/>
</dbReference>
<evidence type="ECO:0000256" key="6">
    <source>
        <dbReference type="ARBA" id="ARBA00022692"/>
    </source>
</evidence>
<feature type="transmembrane region" description="Helical" evidence="13">
    <location>
        <begin position="58"/>
        <end position="80"/>
    </location>
</feature>
<evidence type="ECO:0000313" key="14">
    <source>
        <dbReference type="EMBL" id="CZQ36398.1"/>
    </source>
</evidence>
<keyword evidence="5 13" id="KW-0813">Transport</keyword>
<dbReference type="HAMAP" id="MF_01394">
    <property type="entry name" value="NDH1_NuoA"/>
    <property type="match status" value="1"/>
</dbReference>
<keyword evidence="10 13" id="KW-0830">Ubiquinone</keyword>
<dbReference type="PANTHER" id="PTHR11058">
    <property type="entry name" value="NADH-UBIQUINONE OXIDOREDUCTASE CHAIN 3"/>
    <property type="match status" value="1"/>
</dbReference>
<keyword evidence="9 13" id="KW-0520">NAD</keyword>
<evidence type="ECO:0000256" key="2">
    <source>
        <dbReference type="ARBA" id="ARBA00008472"/>
    </source>
</evidence>
<geneLocation type="mitochondrion" evidence="14"/>
<accession>A0A140KVN8</accession>
<keyword evidence="11 13" id="KW-0472">Membrane</keyword>
<sequence length="121" mass="13968">MERNMEFKGILILLIVSGTLSILILGASYLLGYKQPDMEKVSVYECGFDPFDNPGNPFSVRFFLIGILFLIFDLEISFLFPWAVTYMGLPLFGYWVVMLFLFILTLGLVYEWIEGGLEWEN</sequence>
<evidence type="ECO:0000256" key="5">
    <source>
        <dbReference type="ARBA" id="ARBA00022448"/>
    </source>
</evidence>
<dbReference type="AlphaFoldDB" id="A0A140KVN8"/>
<comment type="subcellular location">
    <subcellularLocation>
        <location evidence="1">Membrane</location>
        <topology evidence="1">Multi-pass membrane protein</topology>
    </subcellularLocation>
    <subcellularLocation>
        <location evidence="13">Mitochondrion membrane</location>
        <topology evidence="13">Multi-pass membrane protein</topology>
    </subcellularLocation>
</comment>
<dbReference type="GO" id="GO:0030964">
    <property type="term" value="C:NADH dehydrogenase complex"/>
    <property type="evidence" value="ECO:0007669"/>
    <property type="project" value="TreeGrafter"/>
</dbReference>
<evidence type="ECO:0000256" key="3">
    <source>
        <dbReference type="ARBA" id="ARBA00012944"/>
    </source>
</evidence>
<dbReference type="InterPro" id="IPR038430">
    <property type="entry name" value="NDAH_ubi_oxred_su3_sf"/>
</dbReference>
<evidence type="ECO:0000256" key="13">
    <source>
        <dbReference type="RuleBase" id="RU003640"/>
    </source>
</evidence>
<keyword evidence="13" id="KW-0679">Respiratory chain</keyword>
<feature type="transmembrane region" description="Helical" evidence="13">
    <location>
        <begin position="12"/>
        <end position="31"/>
    </location>
</feature>
<keyword evidence="13" id="KW-0249">Electron transport</keyword>
<evidence type="ECO:0000256" key="11">
    <source>
        <dbReference type="ARBA" id="ARBA00023136"/>
    </source>
</evidence>
<evidence type="ECO:0000256" key="9">
    <source>
        <dbReference type="ARBA" id="ARBA00023027"/>
    </source>
</evidence>
<gene>
    <name evidence="14" type="primary">nad3</name>
</gene>
<comment type="similarity">
    <text evidence="2 13">Belongs to the complex I subunit 3 family.</text>
</comment>
<dbReference type="FunFam" id="1.20.58.1610:FF:000004">
    <property type="entry name" value="NADH-quinone oxidoreductase subunit A"/>
    <property type="match status" value="1"/>
</dbReference>
<keyword evidence="6 13" id="KW-0812">Transmembrane</keyword>
<protein>
    <recommendedName>
        <fullName evidence="4 13">NADH-ubiquinone oxidoreductase chain 3</fullName>
        <ecNumber evidence="3 13">7.1.1.2</ecNumber>
    </recommendedName>
</protein>
<keyword evidence="7 13" id="KW-1278">Translocase</keyword>
<evidence type="ECO:0000256" key="7">
    <source>
        <dbReference type="ARBA" id="ARBA00022967"/>
    </source>
</evidence>
<evidence type="ECO:0000256" key="8">
    <source>
        <dbReference type="ARBA" id="ARBA00022989"/>
    </source>
</evidence>
<keyword evidence="8 13" id="KW-1133">Transmembrane helix</keyword>
<evidence type="ECO:0000256" key="12">
    <source>
        <dbReference type="ARBA" id="ARBA00049551"/>
    </source>
</evidence>
<comment type="catalytic activity">
    <reaction evidence="12 13">
        <text>a ubiquinone + NADH + 5 H(+)(in) = a ubiquinol + NAD(+) + 4 H(+)(out)</text>
        <dbReference type="Rhea" id="RHEA:29091"/>
        <dbReference type="Rhea" id="RHEA-COMP:9565"/>
        <dbReference type="Rhea" id="RHEA-COMP:9566"/>
        <dbReference type="ChEBI" id="CHEBI:15378"/>
        <dbReference type="ChEBI" id="CHEBI:16389"/>
        <dbReference type="ChEBI" id="CHEBI:17976"/>
        <dbReference type="ChEBI" id="CHEBI:57540"/>
        <dbReference type="ChEBI" id="CHEBI:57945"/>
        <dbReference type="EC" id="7.1.1.2"/>
    </reaction>
</comment>
<dbReference type="InterPro" id="IPR023043">
    <property type="entry name" value="NAD(P)H_OxRDtase_bac/plastid"/>
</dbReference>
<dbReference type="Pfam" id="PF00507">
    <property type="entry name" value="Oxidored_q4"/>
    <property type="match status" value="1"/>
</dbReference>
<dbReference type="EC" id="7.1.1.2" evidence="3 13"/>
<feature type="transmembrane region" description="Helical" evidence="13">
    <location>
        <begin position="92"/>
        <end position="113"/>
    </location>
</feature>
<comment type="function">
    <text evidence="13">Core subunit of the mitochondrial membrane respiratory chain NADH dehydrogenase (Complex I) which catalyzes electron transfer from NADH through the respiratory chain, using ubiquinone as an electron acceptor. Essential for the catalytic activity of complex I.</text>
</comment>
<dbReference type="GO" id="GO:0008137">
    <property type="term" value="F:NADH dehydrogenase (ubiquinone) activity"/>
    <property type="evidence" value="ECO:0007669"/>
    <property type="project" value="UniProtKB-UniRule"/>
</dbReference>
<dbReference type="GO" id="GO:0031966">
    <property type="term" value="C:mitochondrial membrane"/>
    <property type="evidence" value="ECO:0007669"/>
    <property type="project" value="UniProtKB-SubCell"/>
</dbReference>
<name>A0A140KVN8_MURPU</name>
<proteinExistence type="inferred from homology"/>
<evidence type="ECO:0000256" key="1">
    <source>
        <dbReference type="ARBA" id="ARBA00004141"/>
    </source>
</evidence>
<dbReference type="Gene3D" id="1.20.58.1610">
    <property type="entry name" value="NADH:ubiquinone/plastoquinone oxidoreductase, chain 3"/>
    <property type="match status" value="1"/>
</dbReference>